<dbReference type="RefSeq" id="WP_136371194.1">
    <property type="nucleotide sequence ID" value="NZ_SSOB01000022.1"/>
</dbReference>
<dbReference type="EMBL" id="SSOB01000022">
    <property type="protein sequence ID" value="THF76947.1"/>
    <property type="molecule type" value="Genomic_DNA"/>
</dbReference>
<organism evidence="4 5">
    <name type="scientific">Cohnella fermenti</name>
    <dbReference type="NCBI Taxonomy" id="2565925"/>
    <lineage>
        <taxon>Bacteria</taxon>
        <taxon>Bacillati</taxon>
        <taxon>Bacillota</taxon>
        <taxon>Bacilli</taxon>
        <taxon>Bacillales</taxon>
        <taxon>Paenibacillaceae</taxon>
        <taxon>Cohnella</taxon>
    </lineage>
</organism>
<dbReference type="AlphaFoldDB" id="A0A4S4BPX6"/>
<keyword evidence="3" id="KW-0472">Membrane</keyword>
<evidence type="ECO:0000256" key="3">
    <source>
        <dbReference type="SAM" id="Phobius"/>
    </source>
</evidence>
<comment type="subcellular location">
    <subcellularLocation>
        <location evidence="1">Cell surface</location>
    </subcellularLocation>
</comment>
<dbReference type="Proteomes" id="UP000310636">
    <property type="component" value="Unassembled WGS sequence"/>
</dbReference>
<reference evidence="4 5" key="1">
    <citation type="submission" date="2019-04" db="EMBL/GenBank/DDBJ databases">
        <title>Cohnella sp. nov. isolated from preserved vegetables.</title>
        <authorList>
            <person name="Lin S.-Y."/>
            <person name="Hung M.-H."/>
            <person name="Young C.-C."/>
        </authorList>
    </citation>
    <scope>NUCLEOTIDE SEQUENCE [LARGE SCALE GENOMIC DNA]</scope>
    <source>
        <strain evidence="4 5">CC-MHH1044</strain>
    </source>
</reference>
<dbReference type="PROSITE" id="PS00409">
    <property type="entry name" value="PROKAR_NTER_METHYL"/>
    <property type="match status" value="1"/>
</dbReference>
<protein>
    <submittedName>
        <fullName evidence="4">Prepilin-type N-terminal cleavage/methylation domain-containing protein</fullName>
    </submittedName>
</protein>
<name>A0A4S4BPX6_9BACL</name>
<accession>A0A4S4BPX6</accession>
<dbReference type="InterPro" id="IPR012902">
    <property type="entry name" value="N_methyl_site"/>
</dbReference>
<dbReference type="NCBIfam" id="TIGR02532">
    <property type="entry name" value="IV_pilin_GFxxxE"/>
    <property type="match status" value="1"/>
</dbReference>
<evidence type="ECO:0000313" key="5">
    <source>
        <dbReference type="Proteomes" id="UP000310636"/>
    </source>
</evidence>
<proteinExistence type="predicted"/>
<dbReference type="GO" id="GO:0030420">
    <property type="term" value="P:establishment of competence for transformation"/>
    <property type="evidence" value="ECO:0007669"/>
    <property type="project" value="UniProtKB-KW"/>
</dbReference>
<keyword evidence="3" id="KW-1133">Transmembrane helix</keyword>
<gene>
    <name evidence="4" type="ORF">E6C55_17960</name>
</gene>
<dbReference type="OrthoDB" id="2969353at2"/>
<keyword evidence="2" id="KW-0178">Competence</keyword>
<sequence>MNKFASRLRKEEKGLTLIELIASLSILSTVMIVLYGVVQFGFNSYHKITIENSLRDEGDLLMSSIIAELYELGPTKVSKVGGEVLLERDGLTHRISIEEGALHISDSSGGDGRIETASEVLDSSEIAVICPSGISECGSGLIEIKLELAQSYGGREQTMELSSKFGF</sequence>
<keyword evidence="5" id="KW-1185">Reference proteome</keyword>
<dbReference type="GO" id="GO:0009986">
    <property type="term" value="C:cell surface"/>
    <property type="evidence" value="ECO:0007669"/>
    <property type="project" value="UniProtKB-SubCell"/>
</dbReference>
<evidence type="ECO:0000313" key="4">
    <source>
        <dbReference type="EMBL" id="THF76947.1"/>
    </source>
</evidence>
<comment type="caution">
    <text evidence="4">The sequence shown here is derived from an EMBL/GenBank/DDBJ whole genome shotgun (WGS) entry which is preliminary data.</text>
</comment>
<evidence type="ECO:0000256" key="1">
    <source>
        <dbReference type="ARBA" id="ARBA00004241"/>
    </source>
</evidence>
<keyword evidence="3" id="KW-0812">Transmembrane</keyword>
<evidence type="ECO:0000256" key="2">
    <source>
        <dbReference type="ARBA" id="ARBA00023287"/>
    </source>
</evidence>
<feature type="transmembrane region" description="Helical" evidence="3">
    <location>
        <begin position="20"/>
        <end position="42"/>
    </location>
</feature>
<dbReference type="Pfam" id="PF07963">
    <property type="entry name" value="N_methyl"/>
    <property type="match status" value="1"/>
</dbReference>